<dbReference type="EMBL" id="CM056743">
    <property type="protein sequence ID" value="KAJ8669781.1"/>
    <property type="molecule type" value="Genomic_DNA"/>
</dbReference>
<keyword evidence="2" id="KW-1185">Reference proteome</keyword>
<evidence type="ECO:0000313" key="2">
    <source>
        <dbReference type="Proteomes" id="UP001239111"/>
    </source>
</evidence>
<accession>A0ACC2NFV6</accession>
<name>A0ACC2NFV6_9HYME</name>
<comment type="caution">
    <text evidence="1">The sequence shown here is derived from an EMBL/GenBank/DDBJ whole genome shotgun (WGS) entry which is preliminary data.</text>
</comment>
<reference evidence="1" key="1">
    <citation type="submission" date="2023-04" db="EMBL/GenBank/DDBJ databases">
        <title>A chromosome-level genome assembly of the parasitoid wasp Eretmocerus hayati.</title>
        <authorList>
            <person name="Zhong Y."/>
            <person name="Liu S."/>
            <person name="Liu Y."/>
        </authorList>
    </citation>
    <scope>NUCLEOTIDE SEQUENCE</scope>
    <source>
        <strain evidence="1">ZJU_SS_LIU_2023</strain>
    </source>
</reference>
<evidence type="ECO:0000313" key="1">
    <source>
        <dbReference type="EMBL" id="KAJ8669781.1"/>
    </source>
</evidence>
<sequence length="737" mass="83608">MYYECANVVDLLSETKILMNVNILSTMFEESIFRRSFILQKPVIQKLYKVAITESGDTHVQLGRFTDFHIACIQNQSNRVKQFLSSGTISAPSDLNKPIINGCTILHLTVKSKSDKTASILLDHGADFMLQDKDGKTAFHIAFELNLHFLSYLMVKKFDEQTPNLVDHRGLSVFHILCTCDYIDEIEDFIEQGVDINLQVGNKSTYWAGWAPIHFAINCGQQEVIDVLLEHGADSTVTTELGLNSLDLALDCVNTKKGPSRGVYDRIVDDFLSTDYTGLESSGNRWSLPLHLECSSYNDDPNDLRELLTTHKDHVNKIFKSAVPNKFNGKTPLELALAHGHMQQAKLLIENGADLFRIDDYGGTPLECAFQCEYIRDNESIEAAESIFSIAIESMDKFKPSYFYVACILGLPNAVKNILAKINNQQLKFEYVNCRNDADQTPLHSLLPRREINKIAKEQIVELLLVNGADVNARDYMLQTPLHYTKKAEDLGVMRILLNHGADPNAQNMLGETPLHKMYLDFFERFDQHFNDHASFYKQIVLLLEAGSDVNMIDLQNRTCFTILTKSWLVENTEVVNELSRILLEHVKRLQVIGFCVCEKNEQAYIDLSKKIVSYNEDEFVKKCEEELQSMMSVKIDHRTTLRDILFRSPNDMAYYCENVTLSEVVSSADFARFSIYGYLIKLQIKNGPSRRSLLKNSGKALTLLIGKILPLECIEKILGNLTDKDLRNIILSNSSG</sequence>
<gene>
    <name evidence="1" type="ORF">QAD02_001040</name>
</gene>
<dbReference type="Proteomes" id="UP001239111">
    <property type="component" value="Chromosome 3"/>
</dbReference>
<organism evidence="1 2">
    <name type="scientific">Eretmocerus hayati</name>
    <dbReference type="NCBI Taxonomy" id="131215"/>
    <lineage>
        <taxon>Eukaryota</taxon>
        <taxon>Metazoa</taxon>
        <taxon>Ecdysozoa</taxon>
        <taxon>Arthropoda</taxon>
        <taxon>Hexapoda</taxon>
        <taxon>Insecta</taxon>
        <taxon>Pterygota</taxon>
        <taxon>Neoptera</taxon>
        <taxon>Endopterygota</taxon>
        <taxon>Hymenoptera</taxon>
        <taxon>Apocrita</taxon>
        <taxon>Proctotrupomorpha</taxon>
        <taxon>Chalcidoidea</taxon>
        <taxon>Aphelinidae</taxon>
        <taxon>Aphelininae</taxon>
        <taxon>Eretmocerus</taxon>
    </lineage>
</organism>
<proteinExistence type="predicted"/>
<protein>
    <submittedName>
        <fullName evidence="1">Uncharacterized protein</fullName>
    </submittedName>
</protein>